<gene>
    <name evidence="2" type="ORF">F383_21190</name>
</gene>
<keyword evidence="3" id="KW-1185">Reference proteome</keyword>
<name>A0A0B0NSA6_GOSAR</name>
<evidence type="ECO:0000256" key="1">
    <source>
        <dbReference type="SAM" id="MobiDB-lite"/>
    </source>
</evidence>
<evidence type="ECO:0000313" key="2">
    <source>
        <dbReference type="EMBL" id="KHG17393.1"/>
    </source>
</evidence>
<proteinExistence type="predicted"/>
<evidence type="ECO:0000313" key="3">
    <source>
        <dbReference type="Proteomes" id="UP000032142"/>
    </source>
</evidence>
<organism evidence="2 3">
    <name type="scientific">Gossypium arboreum</name>
    <name type="common">Tree cotton</name>
    <name type="synonym">Gossypium nanking</name>
    <dbReference type="NCBI Taxonomy" id="29729"/>
    <lineage>
        <taxon>Eukaryota</taxon>
        <taxon>Viridiplantae</taxon>
        <taxon>Streptophyta</taxon>
        <taxon>Embryophyta</taxon>
        <taxon>Tracheophyta</taxon>
        <taxon>Spermatophyta</taxon>
        <taxon>Magnoliopsida</taxon>
        <taxon>eudicotyledons</taxon>
        <taxon>Gunneridae</taxon>
        <taxon>Pentapetalae</taxon>
        <taxon>rosids</taxon>
        <taxon>malvids</taxon>
        <taxon>Malvales</taxon>
        <taxon>Malvaceae</taxon>
        <taxon>Malvoideae</taxon>
        <taxon>Gossypium</taxon>
    </lineage>
</organism>
<dbReference type="AlphaFoldDB" id="A0A0B0NSA6"/>
<protein>
    <submittedName>
        <fullName evidence="2">Uncharacterized protein</fullName>
    </submittedName>
</protein>
<dbReference type="EMBL" id="KN408170">
    <property type="protein sequence ID" value="KHG17393.1"/>
    <property type="molecule type" value="Genomic_DNA"/>
</dbReference>
<accession>A0A0B0NSA6</accession>
<feature type="region of interest" description="Disordered" evidence="1">
    <location>
        <begin position="1"/>
        <end position="27"/>
    </location>
</feature>
<dbReference type="Proteomes" id="UP000032142">
    <property type="component" value="Unassembled WGS sequence"/>
</dbReference>
<reference evidence="3" key="1">
    <citation type="submission" date="2014-09" db="EMBL/GenBank/DDBJ databases">
        <authorList>
            <person name="Mudge J."/>
            <person name="Ramaraj T."/>
            <person name="Lindquist I.E."/>
            <person name="Bharti A.K."/>
            <person name="Sundararajan A."/>
            <person name="Cameron C.T."/>
            <person name="Woodward J.E."/>
            <person name="May G.D."/>
            <person name="Brubaker C."/>
            <person name="Broadhvest J."/>
            <person name="Wilkins T.A."/>
        </authorList>
    </citation>
    <scope>NUCLEOTIDE SEQUENCE</scope>
    <source>
        <strain evidence="3">cv. AKA8401</strain>
    </source>
</reference>
<sequence>MHQPHYEASVRPCLGDAIGNETSASVE</sequence>